<accession>A0A1T4M3A1</accession>
<dbReference type="Gene3D" id="1.25.10.10">
    <property type="entry name" value="Leucine-rich Repeat Variant"/>
    <property type="match status" value="1"/>
</dbReference>
<dbReference type="InterPro" id="IPR016024">
    <property type="entry name" value="ARM-type_fold"/>
</dbReference>
<organism evidence="2 3">
    <name type="scientific">Treponema porcinum</name>
    <dbReference type="NCBI Taxonomy" id="261392"/>
    <lineage>
        <taxon>Bacteria</taxon>
        <taxon>Pseudomonadati</taxon>
        <taxon>Spirochaetota</taxon>
        <taxon>Spirochaetia</taxon>
        <taxon>Spirochaetales</taxon>
        <taxon>Treponemataceae</taxon>
        <taxon>Treponema</taxon>
    </lineage>
</organism>
<sequence length="247" mass="26769">MKMTKKIVCAFSCIMLSAALFAQEQAVQKQQTSSAKSESSVEDEYLSDVDGIVILGLAASDEYENKLYAMQMLEAAVDGGNTNPDVMKALNQLAGEGINTQSRTNGRLINNFPDIRRRACLALGKVKTEESKNYLMQITLAENEPMVIAAAVNSLGEIGINNNDEVVNAIAFANRRNQILNPTSSLAAEVIDCYAKLAESTENKKSLIDSLTQIAADYHYNKTVRNNALKLLKTISSSSSSSSSEAK</sequence>
<evidence type="ECO:0000313" key="3">
    <source>
        <dbReference type="Proteomes" id="UP000190423"/>
    </source>
</evidence>
<protein>
    <submittedName>
        <fullName evidence="2">HEAT repeats</fullName>
    </submittedName>
</protein>
<keyword evidence="3" id="KW-1185">Reference proteome</keyword>
<dbReference type="InterPro" id="IPR011989">
    <property type="entry name" value="ARM-like"/>
</dbReference>
<evidence type="ECO:0000256" key="1">
    <source>
        <dbReference type="SAM" id="SignalP"/>
    </source>
</evidence>
<name>A0A1T4M3A1_TREPO</name>
<keyword evidence="1" id="KW-0732">Signal</keyword>
<dbReference type="SUPFAM" id="SSF48371">
    <property type="entry name" value="ARM repeat"/>
    <property type="match status" value="1"/>
</dbReference>
<gene>
    <name evidence="2" type="ORF">SAMN02745149_01813</name>
</gene>
<dbReference type="Proteomes" id="UP000190423">
    <property type="component" value="Unassembled WGS sequence"/>
</dbReference>
<reference evidence="2 3" key="1">
    <citation type="submission" date="2017-02" db="EMBL/GenBank/DDBJ databases">
        <authorList>
            <person name="Peterson S.W."/>
        </authorList>
    </citation>
    <scope>NUCLEOTIDE SEQUENCE [LARGE SCALE GENOMIC DNA]</scope>
    <source>
        <strain evidence="2 3">ATCC BAA-908</strain>
    </source>
</reference>
<dbReference type="Pfam" id="PF13646">
    <property type="entry name" value="HEAT_2"/>
    <property type="match status" value="1"/>
</dbReference>
<dbReference type="AlphaFoldDB" id="A0A1T4M3A1"/>
<proteinExistence type="predicted"/>
<dbReference type="STRING" id="261392.SAMN02745149_01813"/>
<dbReference type="EMBL" id="FUWG01000014">
    <property type="protein sequence ID" value="SJZ61422.1"/>
    <property type="molecule type" value="Genomic_DNA"/>
</dbReference>
<dbReference type="OrthoDB" id="368950at2"/>
<feature type="signal peptide" evidence="1">
    <location>
        <begin position="1"/>
        <end position="22"/>
    </location>
</feature>
<evidence type="ECO:0000313" key="2">
    <source>
        <dbReference type="EMBL" id="SJZ61422.1"/>
    </source>
</evidence>
<dbReference type="RefSeq" id="WP_078933716.1">
    <property type="nucleotide sequence ID" value="NZ_FUWG01000014.1"/>
</dbReference>
<feature type="chain" id="PRO_5012707463" evidence="1">
    <location>
        <begin position="23"/>
        <end position="247"/>
    </location>
</feature>
<dbReference type="GeneID" id="78317094"/>